<keyword evidence="7" id="KW-0963">Cytoplasm</keyword>
<evidence type="ECO:0000256" key="2">
    <source>
        <dbReference type="ARBA" id="ARBA00007787"/>
    </source>
</evidence>
<dbReference type="Pfam" id="PF00462">
    <property type="entry name" value="Glutaredoxin"/>
    <property type="match status" value="1"/>
</dbReference>
<dbReference type="InterPro" id="IPR011900">
    <property type="entry name" value="GRX_bact"/>
</dbReference>
<evidence type="ECO:0000256" key="4">
    <source>
        <dbReference type="ARBA" id="ARBA00022982"/>
    </source>
</evidence>
<dbReference type="PANTHER" id="PTHR45694">
    <property type="entry name" value="GLUTAREDOXIN 2"/>
    <property type="match status" value="1"/>
</dbReference>
<dbReference type="OrthoDB" id="9814618at2"/>
<keyword evidence="3 7" id="KW-0813">Transport</keyword>
<keyword evidence="10" id="KW-1185">Reference proteome</keyword>
<reference evidence="9 10" key="1">
    <citation type="journal article" date="2014" name="Int. J. Syst. Evol. Microbiol.">
        <title>Celeribacter indicus sp. nov., a polycyclic aromatic hydrocarbon-degrading bacterium from deep-sea sediment and reclassification of Huaishuia halophila as Celeribacter halophilus comb. nov.</title>
        <authorList>
            <person name="Lai Q."/>
            <person name="Cao J."/>
            <person name="Yuan J."/>
            <person name="Li F."/>
            <person name="Shao Z."/>
        </authorList>
    </citation>
    <scope>NUCLEOTIDE SEQUENCE [LARGE SCALE GENOMIC DNA]</scope>
    <source>
        <strain evidence="9">P73</strain>
    </source>
</reference>
<dbReference type="EMBL" id="CP004393">
    <property type="protein sequence ID" value="AJE44966.1"/>
    <property type="molecule type" value="Genomic_DNA"/>
</dbReference>
<dbReference type="AlphaFoldDB" id="A0A0B5DW36"/>
<evidence type="ECO:0000256" key="6">
    <source>
        <dbReference type="ARBA" id="ARBA00023284"/>
    </source>
</evidence>
<dbReference type="InterPro" id="IPR011767">
    <property type="entry name" value="GLR_AS"/>
</dbReference>
<dbReference type="KEGG" id="cid:P73_0251"/>
<sequence length="85" mass="9423">MQPVTLYTTPICPYCIAAKRLLDSKGVEYTDIDVMADPSRRQEMMRKAHGRHTVPQIFIGETHVGGCDDLHALERAGRLDALLAG</sequence>
<keyword evidence="6 7" id="KW-0676">Redox-active center</keyword>
<dbReference type="CDD" id="cd03418">
    <property type="entry name" value="GRX_GRXb_1_3_like"/>
    <property type="match status" value="1"/>
</dbReference>
<dbReference type="HOGENOM" id="CLU_026126_7_3_5"/>
<evidence type="ECO:0000256" key="3">
    <source>
        <dbReference type="ARBA" id="ARBA00022448"/>
    </source>
</evidence>
<dbReference type="PANTHER" id="PTHR45694:SF18">
    <property type="entry name" value="GLUTAREDOXIN-1-RELATED"/>
    <property type="match status" value="1"/>
</dbReference>
<dbReference type="GO" id="GO:0015038">
    <property type="term" value="F:glutathione disulfide oxidoreductase activity"/>
    <property type="evidence" value="ECO:0007669"/>
    <property type="project" value="UniProtKB-UniRule"/>
</dbReference>
<dbReference type="InterPro" id="IPR014025">
    <property type="entry name" value="Glutaredoxin_subgr"/>
</dbReference>
<keyword evidence="4 7" id="KW-0249">Electron transport</keyword>
<proteinExistence type="inferred from homology"/>
<evidence type="ECO:0000259" key="8">
    <source>
        <dbReference type="Pfam" id="PF00462"/>
    </source>
</evidence>
<keyword evidence="5" id="KW-1015">Disulfide bond</keyword>
<dbReference type="Gene3D" id="3.40.30.10">
    <property type="entry name" value="Glutaredoxin"/>
    <property type="match status" value="1"/>
</dbReference>
<gene>
    <name evidence="9" type="ORF">P73_0251</name>
</gene>
<dbReference type="RefSeq" id="WP_043868118.1">
    <property type="nucleotide sequence ID" value="NZ_CP004393.1"/>
</dbReference>
<feature type="domain" description="Glutaredoxin" evidence="8">
    <location>
        <begin position="4"/>
        <end position="64"/>
    </location>
</feature>
<comment type="function">
    <text evidence="1 7">Has a glutathione-disulfide oxidoreductase activity in the presence of NADPH and glutathione reductase. Reduces low molecular weight disulfides and proteins.</text>
</comment>
<dbReference type="Proteomes" id="UP000031521">
    <property type="component" value="Chromosome"/>
</dbReference>
<evidence type="ECO:0000313" key="9">
    <source>
        <dbReference type="EMBL" id="AJE44966.1"/>
    </source>
</evidence>
<comment type="similarity">
    <text evidence="2 7">Belongs to the glutaredoxin family.</text>
</comment>
<evidence type="ECO:0000256" key="7">
    <source>
        <dbReference type="RuleBase" id="RU364065"/>
    </source>
</evidence>
<dbReference type="NCBIfam" id="TIGR02181">
    <property type="entry name" value="GRX_bact"/>
    <property type="match status" value="1"/>
</dbReference>
<name>A0A0B5DW36_9RHOB</name>
<dbReference type="PROSITE" id="PS51354">
    <property type="entry name" value="GLUTAREDOXIN_2"/>
    <property type="match status" value="1"/>
</dbReference>
<dbReference type="GO" id="GO:0034599">
    <property type="term" value="P:cellular response to oxidative stress"/>
    <property type="evidence" value="ECO:0007669"/>
    <property type="project" value="TreeGrafter"/>
</dbReference>
<dbReference type="InterPro" id="IPR036249">
    <property type="entry name" value="Thioredoxin-like_sf"/>
</dbReference>
<dbReference type="PRINTS" id="PR00160">
    <property type="entry name" value="GLUTAREDOXIN"/>
</dbReference>
<dbReference type="SUPFAM" id="SSF52833">
    <property type="entry name" value="Thioredoxin-like"/>
    <property type="match status" value="1"/>
</dbReference>
<evidence type="ECO:0000256" key="5">
    <source>
        <dbReference type="ARBA" id="ARBA00023157"/>
    </source>
</evidence>
<dbReference type="GO" id="GO:0045454">
    <property type="term" value="P:cell redox homeostasis"/>
    <property type="evidence" value="ECO:0007669"/>
    <property type="project" value="InterPro"/>
</dbReference>
<accession>A0A0B5DW36</accession>
<evidence type="ECO:0000256" key="1">
    <source>
        <dbReference type="ARBA" id="ARBA00002549"/>
    </source>
</evidence>
<evidence type="ECO:0000313" key="10">
    <source>
        <dbReference type="Proteomes" id="UP000031521"/>
    </source>
</evidence>
<dbReference type="InterPro" id="IPR002109">
    <property type="entry name" value="Glutaredoxin"/>
</dbReference>
<dbReference type="PROSITE" id="PS00195">
    <property type="entry name" value="GLUTAREDOXIN_1"/>
    <property type="match status" value="1"/>
</dbReference>
<dbReference type="STRING" id="1208324.P73_0251"/>
<protein>
    <recommendedName>
        <fullName evidence="7">Glutaredoxin</fullName>
    </recommendedName>
</protein>
<organism evidence="9 10">
    <name type="scientific">Celeribacter indicus</name>
    <dbReference type="NCBI Taxonomy" id="1208324"/>
    <lineage>
        <taxon>Bacteria</taxon>
        <taxon>Pseudomonadati</taxon>
        <taxon>Pseudomonadota</taxon>
        <taxon>Alphaproteobacteria</taxon>
        <taxon>Rhodobacterales</taxon>
        <taxon>Roseobacteraceae</taxon>
        <taxon>Celeribacter</taxon>
    </lineage>
</organism>
<dbReference type="GO" id="GO:0005737">
    <property type="term" value="C:cytoplasm"/>
    <property type="evidence" value="ECO:0007669"/>
    <property type="project" value="TreeGrafter"/>
</dbReference>